<evidence type="ECO:0000313" key="1">
    <source>
        <dbReference type="EMBL" id="CAF91723.1"/>
    </source>
</evidence>
<comment type="caution">
    <text evidence="1">The sequence shown here is derived from an EMBL/GenBank/DDBJ whole genome shotgun (WGS) entry which is preliminary data.</text>
</comment>
<reference evidence="1" key="1">
    <citation type="journal article" date="2004" name="Nature">
        <title>Genome duplication in the teleost fish Tetraodon nigroviridis reveals the early vertebrate proto-karyotype.</title>
        <authorList>
            <person name="Jaillon O."/>
            <person name="Aury J.-M."/>
            <person name="Brunet F."/>
            <person name="Petit J.-L."/>
            <person name="Stange-Thomann N."/>
            <person name="Mauceli E."/>
            <person name="Bouneau L."/>
            <person name="Fischer C."/>
            <person name="Ozouf-Costaz C."/>
            <person name="Bernot A."/>
            <person name="Nicaud S."/>
            <person name="Jaffe D."/>
            <person name="Fisher S."/>
            <person name="Lutfalla G."/>
            <person name="Dossat C."/>
            <person name="Segurens B."/>
            <person name="Dasilva C."/>
            <person name="Salanoubat M."/>
            <person name="Levy M."/>
            <person name="Boudet N."/>
            <person name="Castellano S."/>
            <person name="Anthouard V."/>
            <person name="Jubin C."/>
            <person name="Castelli V."/>
            <person name="Katinka M."/>
            <person name="Vacherie B."/>
            <person name="Biemont C."/>
            <person name="Skalli Z."/>
            <person name="Cattolico L."/>
            <person name="Poulain J."/>
            <person name="De Berardinis V."/>
            <person name="Cruaud C."/>
            <person name="Duprat S."/>
            <person name="Brottier P."/>
            <person name="Coutanceau J.-P."/>
            <person name="Gouzy J."/>
            <person name="Parra G."/>
            <person name="Lardier G."/>
            <person name="Chapple C."/>
            <person name="McKernan K.J."/>
            <person name="McEwan P."/>
            <person name="Bosak S."/>
            <person name="Kellis M."/>
            <person name="Volff J.-N."/>
            <person name="Guigo R."/>
            <person name="Zody M.C."/>
            <person name="Mesirov J."/>
            <person name="Lindblad-Toh K."/>
            <person name="Birren B."/>
            <person name="Nusbaum C."/>
            <person name="Kahn D."/>
            <person name="Robinson-Rechavi M."/>
            <person name="Laudet V."/>
            <person name="Schachter V."/>
            <person name="Quetier F."/>
            <person name="Saurin W."/>
            <person name="Scarpelli C."/>
            <person name="Wincker P."/>
            <person name="Lander E.S."/>
            <person name="Weissenbach J."/>
            <person name="Roest Crollius H."/>
        </authorList>
    </citation>
    <scope>NUCLEOTIDE SEQUENCE [LARGE SCALE GENOMIC DNA]</scope>
</reference>
<feature type="non-terminal residue" evidence="1">
    <location>
        <position position="1"/>
    </location>
</feature>
<proteinExistence type="predicted"/>
<dbReference type="AlphaFoldDB" id="Q4T5V9"/>
<organism evidence="1">
    <name type="scientific">Tetraodon nigroviridis</name>
    <name type="common">Spotted green pufferfish</name>
    <name type="synonym">Chelonodon nigroviridis</name>
    <dbReference type="NCBI Taxonomy" id="99883"/>
    <lineage>
        <taxon>Eukaryota</taxon>
        <taxon>Metazoa</taxon>
        <taxon>Chordata</taxon>
        <taxon>Craniata</taxon>
        <taxon>Vertebrata</taxon>
        <taxon>Euteleostomi</taxon>
        <taxon>Actinopterygii</taxon>
        <taxon>Neopterygii</taxon>
        <taxon>Teleostei</taxon>
        <taxon>Neoteleostei</taxon>
        <taxon>Acanthomorphata</taxon>
        <taxon>Eupercaria</taxon>
        <taxon>Tetraodontiformes</taxon>
        <taxon>Tetradontoidea</taxon>
        <taxon>Tetraodontidae</taxon>
        <taxon>Tetraodon</taxon>
    </lineage>
</organism>
<gene>
    <name evidence="1" type="ORF">GSTENG00006618001</name>
</gene>
<protein>
    <submittedName>
        <fullName evidence="1">(spotted green pufferfish) hypothetical protein</fullName>
    </submittedName>
</protein>
<name>Q4T5V9_TETNG</name>
<sequence length="24" mass="2848">QIHMKTMPAAMYRLLTAQEQPIYI</sequence>
<dbReference type="EMBL" id="CAAE01009084">
    <property type="protein sequence ID" value="CAF91723.1"/>
    <property type="molecule type" value="Genomic_DNA"/>
</dbReference>
<accession>Q4T5V9</accession>
<reference evidence="1" key="2">
    <citation type="submission" date="2004-02" db="EMBL/GenBank/DDBJ databases">
        <authorList>
            <consortium name="Genoscope"/>
            <consortium name="Whitehead Institute Centre for Genome Research"/>
        </authorList>
    </citation>
    <scope>NUCLEOTIDE SEQUENCE</scope>
</reference>
<dbReference type="KEGG" id="tng:GSTEN00006618G001"/>